<dbReference type="PROSITE" id="PS50125">
    <property type="entry name" value="GUANYLATE_CYCLASE_2"/>
    <property type="match status" value="1"/>
</dbReference>
<feature type="region of interest" description="Disordered" evidence="7">
    <location>
        <begin position="48"/>
        <end position="117"/>
    </location>
</feature>
<dbReference type="InterPro" id="IPR029787">
    <property type="entry name" value="Nucleotide_cyclase"/>
</dbReference>
<dbReference type="GO" id="GO:0000166">
    <property type="term" value="F:nucleotide binding"/>
    <property type="evidence" value="ECO:0007669"/>
    <property type="project" value="UniProtKB-KW"/>
</dbReference>
<accession>A0ABD3SRM5</accession>
<keyword evidence="2 8" id="KW-0812">Transmembrane</keyword>
<dbReference type="InterPro" id="IPR050401">
    <property type="entry name" value="Cyclic_nucleotide_synthase"/>
</dbReference>
<comment type="subcellular location">
    <subcellularLocation>
        <location evidence="1">Membrane</location>
    </subcellularLocation>
</comment>
<dbReference type="FunFam" id="3.30.70.1230:FF:000059">
    <property type="entry name" value="Guanylate cyclase"/>
    <property type="match status" value="1"/>
</dbReference>
<evidence type="ECO:0000256" key="4">
    <source>
        <dbReference type="ARBA" id="ARBA00022989"/>
    </source>
</evidence>
<keyword evidence="11" id="KW-1185">Reference proteome</keyword>
<dbReference type="PANTHER" id="PTHR11920:SF335">
    <property type="entry name" value="GUANYLATE CYCLASE"/>
    <property type="match status" value="1"/>
</dbReference>
<keyword evidence="4 8" id="KW-1133">Transmembrane helix</keyword>
<evidence type="ECO:0000256" key="2">
    <source>
        <dbReference type="ARBA" id="ARBA00022692"/>
    </source>
</evidence>
<dbReference type="GO" id="GO:0016829">
    <property type="term" value="F:lyase activity"/>
    <property type="evidence" value="ECO:0007669"/>
    <property type="project" value="UniProtKB-KW"/>
</dbReference>
<evidence type="ECO:0000313" key="10">
    <source>
        <dbReference type="EMBL" id="KAL3827249.1"/>
    </source>
</evidence>
<dbReference type="InterPro" id="IPR001054">
    <property type="entry name" value="A/G_cyclase"/>
</dbReference>
<dbReference type="SUPFAM" id="SSF109604">
    <property type="entry name" value="HD-domain/PDEase-like"/>
    <property type="match status" value="1"/>
</dbReference>
<evidence type="ECO:0000256" key="6">
    <source>
        <dbReference type="ARBA" id="ARBA00023239"/>
    </source>
</evidence>
<gene>
    <name evidence="10" type="ORF">ACHAXA_004724</name>
</gene>
<dbReference type="PANTHER" id="PTHR11920">
    <property type="entry name" value="GUANYLYL CYCLASE"/>
    <property type="match status" value="1"/>
</dbReference>
<dbReference type="SMART" id="SM00044">
    <property type="entry name" value="CYCc"/>
    <property type="match status" value="1"/>
</dbReference>
<feature type="compositionally biased region" description="Polar residues" evidence="7">
    <location>
        <begin position="101"/>
        <end position="117"/>
    </location>
</feature>
<dbReference type="GO" id="GO:0016020">
    <property type="term" value="C:membrane"/>
    <property type="evidence" value="ECO:0007669"/>
    <property type="project" value="UniProtKB-SubCell"/>
</dbReference>
<dbReference type="Gene3D" id="3.30.70.1230">
    <property type="entry name" value="Nucleotide cyclase"/>
    <property type="match status" value="1"/>
</dbReference>
<keyword evidence="5 8" id="KW-0472">Membrane</keyword>
<reference evidence="10 11" key="1">
    <citation type="submission" date="2024-10" db="EMBL/GenBank/DDBJ databases">
        <title>Updated reference genomes for cyclostephanoid diatoms.</title>
        <authorList>
            <person name="Roberts W.R."/>
            <person name="Alverson A.J."/>
        </authorList>
    </citation>
    <scope>NUCLEOTIDE SEQUENCE [LARGE SCALE GENOMIC DNA]</scope>
    <source>
        <strain evidence="10 11">AJA228-03</strain>
    </source>
</reference>
<evidence type="ECO:0000256" key="3">
    <source>
        <dbReference type="ARBA" id="ARBA00022741"/>
    </source>
</evidence>
<dbReference type="Proteomes" id="UP001530377">
    <property type="component" value="Unassembled WGS sequence"/>
</dbReference>
<dbReference type="SUPFAM" id="SSF55073">
    <property type="entry name" value="Nucleotide cyclase"/>
    <property type="match status" value="1"/>
</dbReference>
<evidence type="ECO:0000313" key="11">
    <source>
        <dbReference type="Proteomes" id="UP001530377"/>
    </source>
</evidence>
<dbReference type="InterPro" id="IPR036971">
    <property type="entry name" value="PDEase_catalytic_dom_sf"/>
</dbReference>
<feature type="transmembrane region" description="Helical" evidence="8">
    <location>
        <begin position="205"/>
        <end position="225"/>
    </location>
</feature>
<dbReference type="Pfam" id="PF00233">
    <property type="entry name" value="PDEase_I"/>
    <property type="match status" value="1"/>
</dbReference>
<dbReference type="CDD" id="cd07302">
    <property type="entry name" value="CHD"/>
    <property type="match status" value="1"/>
</dbReference>
<dbReference type="InterPro" id="IPR002073">
    <property type="entry name" value="PDEase_catalytic_dom"/>
</dbReference>
<name>A0ABD3SRM5_9STRA</name>
<dbReference type="Pfam" id="PF00211">
    <property type="entry name" value="Guanylate_cyc"/>
    <property type="match status" value="1"/>
</dbReference>
<feature type="compositionally biased region" description="Acidic residues" evidence="7">
    <location>
        <begin position="147"/>
        <end position="165"/>
    </location>
</feature>
<evidence type="ECO:0000256" key="1">
    <source>
        <dbReference type="ARBA" id="ARBA00004370"/>
    </source>
</evidence>
<keyword evidence="6" id="KW-0456">Lyase</keyword>
<organism evidence="10 11">
    <name type="scientific">Cyclostephanos tholiformis</name>
    <dbReference type="NCBI Taxonomy" id="382380"/>
    <lineage>
        <taxon>Eukaryota</taxon>
        <taxon>Sar</taxon>
        <taxon>Stramenopiles</taxon>
        <taxon>Ochrophyta</taxon>
        <taxon>Bacillariophyta</taxon>
        <taxon>Coscinodiscophyceae</taxon>
        <taxon>Thalassiosirophycidae</taxon>
        <taxon>Stephanodiscales</taxon>
        <taxon>Stephanodiscaceae</taxon>
        <taxon>Cyclostephanos</taxon>
    </lineage>
</organism>
<evidence type="ECO:0000256" key="8">
    <source>
        <dbReference type="SAM" id="Phobius"/>
    </source>
</evidence>
<keyword evidence="3" id="KW-0547">Nucleotide-binding</keyword>
<proteinExistence type="predicted"/>
<dbReference type="Gene3D" id="1.10.1300.10">
    <property type="entry name" value="3'5'-cyclic nucleotide phosphodiesterase, catalytic domain"/>
    <property type="match status" value="1"/>
</dbReference>
<comment type="caution">
    <text evidence="10">The sequence shown here is derived from an EMBL/GenBank/DDBJ whole genome shotgun (WGS) entry which is preliminary data.</text>
</comment>
<feature type="region of interest" description="Disordered" evidence="7">
    <location>
        <begin position="142"/>
        <end position="172"/>
    </location>
</feature>
<evidence type="ECO:0000256" key="5">
    <source>
        <dbReference type="ARBA" id="ARBA00023136"/>
    </source>
</evidence>
<sequence length="1243" mass="138828">MHDMRQRNTDEERRRMVPDFFLKEDNVGVVVDDSPRTIGGGEEVIAEEDDAENSTRAVMSTSRRGGGGTGTAIKKSSSNDGFDNIDQHPSRERYRKPSIGGMTSLTESTRADDSNSASAILGGGNVWTRFMTRRQTLWDKLDASGGMDDDENEINDIDDIDDDGSSEGGTDSSWVGCKRAVRICGLSIWYEAMHFVRTIKAHPRILLISLATFALLCGLGIAVVVSGNRAHVQRQKNSAQLKARETAQWFADEFQRAMLPLYSIQQGVIYSGYFEDLPTNIGPYPNLVIPDDDPTTGDIRRNVTGICDNRDIVNKWRDIVVPVNAENNLDGIVVGYRLFPNNVACLTEPNGRESTPHFDAFDMPQGDSPIASDVIFGYDHGQSDNPMSRMITTDLFIYKKLNVFGPVSMAPMTELICGHLAIWKKPGFKDSSAKRRRGQRSLQYELNVDEALEAAMNDTVVGASCPSPNSLNIHGTCVEGAWGFVGNFLDWKKLKDRSDIYERFSKSNFDFRLSRVSGATMPGIDSAVLAESPLASLLDDTNSILVFTDTLHGTWQNRVGDISGWESPWYNAACVCVVLGSLLLGLLTASMLVERQNHRNLLYKIMPQKAIAKLSRGQTVAESFNIVTIFFCDIVGYTSMVGGMSPRQVMKMLNELYMELDILVTKHEVYKVETIGDAYMVVGGAPERVLAPLAAQRVSLFAIDAINFVKTFRTKDGDQLFIRAGLASGPAVAGVVGKAMPRYCFFGDTVNFASRMESTSKKMRIQCAEITCRLLQDSPDVNFHLTKRVEGDIVGVDVKGKGRQITYWIEGASHIAKKDATLPTFLPNFELEKHHDIESPKVSDSSGESLQEMFSSPDAYAAISAQDWKKLGHAESALVCATNDRKTMNFRARALLEHYLDRVIKKRDPDANITLSTRIQLFKFVDAVSQTYGHAKFHSYEHAIHVMTSMNTLLSFALTEDPLNSFSMVFSALIHDAGHTGMSNQNLRDTIHPLSKKFAKDVPIAERNSIDLGLSLLFRTEYQSLRDAIFSDEMDKIQFGKTLFQAILITDIATPENLQLSIRRHEACREALDPLTNDLNPCINYLSDIVDGLGLAQDVIERRPADFALTQDGLQHCVRNEHLMLLSDVAHLLQGWANFVKWNFRLYKELYDCFRGGMCLDPRLGWYDGQINFLDNYILPLAQRSKIYLREDFADALLNNGLTNRRIWMERGRLASDIISKAVADDEKEIDVLHKLYELPALE</sequence>
<dbReference type="EMBL" id="JALLPB020000006">
    <property type="protein sequence ID" value="KAL3827249.1"/>
    <property type="molecule type" value="Genomic_DNA"/>
</dbReference>
<evidence type="ECO:0000256" key="7">
    <source>
        <dbReference type="SAM" id="MobiDB-lite"/>
    </source>
</evidence>
<dbReference type="AlphaFoldDB" id="A0ABD3SRM5"/>
<evidence type="ECO:0000259" key="9">
    <source>
        <dbReference type="PROSITE" id="PS50125"/>
    </source>
</evidence>
<feature type="domain" description="Guanylate cyclase" evidence="9">
    <location>
        <begin position="628"/>
        <end position="757"/>
    </location>
</feature>
<protein>
    <recommendedName>
        <fullName evidence="9">Guanylate cyclase domain-containing protein</fullName>
    </recommendedName>
</protein>